<feature type="domain" description="G-protein coupled receptors family 1 profile" evidence="6">
    <location>
        <begin position="48"/>
        <end position="320"/>
    </location>
</feature>
<evidence type="ECO:0000256" key="1">
    <source>
        <dbReference type="ARBA" id="ARBA00004370"/>
    </source>
</evidence>
<keyword evidence="7" id="KW-1185">Reference proteome</keyword>
<feature type="transmembrane region" description="Helical" evidence="5">
    <location>
        <begin position="121"/>
        <end position="141"/>
    </location>
</feature>
<dbReference type="InterPro" id="IPR000276">
    <property type="entry name" value="GPCR_Rhodpsn"/>
</dbReference>
<evidence type="ECO:0000256" key="4">
    <source>
        <dbReference type="ARBA" id="ARBA00023136"/>
    </source>
</evidence>
<name>A0A9U8E5L2_BIOGL</name>
<dbReference type="Gene3D" id="1.20.1070.10">
    <property type="entry name" value="Rhodopsin 7-helix transmembrane proteins"/>
    <property type="match status" value="1"/>
</dbReference>
<evidence type="ECO:0000256" key="2">
    <source>
        <dbReference type="ARBA" id="ARBA00022692"/>
    </source>
</evidence>
<evidence type="ECO:0000313" key="7">
    <source>
        <dbReference type="Proteomes" id="UP001165740"/>
    </source>
</evidence>
<dbReference type="InterPro" id="IPR017452">
    <property type="entry name" value="GPCR_Rhodpsn_7TM"/>
</dbReference>
<dbReference type="GeneID" id="106059806"/>
<evidence type="ECO:0000256" key="3">
    <source>
        <dbReference type="ARBA" id="ARBA00022989"/>
    </source>
</evidence>
<dbReference type="AlphaFoldDB" id="A0A9U8E5L2"/>
<feature type="transmembrane region" description="Helical" evidence="5">
    <location>
        <begin position="153"/>
        <end position="172"/>
    </location>
</feature>
<dbReference type="OMA" id="CERCICV"/>
<evidence type="ECO:0000313" key="8">
    <source>
        <dbReference type="RefSeq" id="XP_013072938.2"/>
    </source>
</evidence>
<dbReference type="InterPro" id="IPR019427">
    <property type="entry name" value="7TM_GPCR_serpentine_rcpt_Srw"/>
</dbReference>
<feature type="transmembrane region" description="Helical" evidence="5">
    <location>
        <begin position="261"/>
        <end position="285"/>
    </location>
</feature>
<dbReference type="PROSITE" id="PS50262">
    <property type="entry name" value="G_PROTEIN_RECEP_F1_2"/>
    <property type="match status" value="1"/>
</dbReference>
<organism evidence="7 8">
    <name type="scientific">Biomphalaria glabrata</name>
    <name type="common">Bloodfluke planorb</name>
    <name type="synonym">Freshwater snail</name>
    <dbReference type="NCBI Taxonomy" id="6526"/>
    <lineage>
        <taxon>Eukaryota</taxon>
        <taxon>Metazoa</taxon>
        <taxon>Spiralia</taxon>
        <taxon>Lophotrochozoa</taxon>
        <taxon>Mollusca</taxon>
        <taxon>Gastropoda</taxon>
        <taxon>Heterobranchia</taxon>
        <taxon>Euthyneura</taxon>
        <taxon>Panpulmonata</taxon>
        <taxon>Hygrophila</taxon>
        <taxon>Lymnaeoidea</taxon>
        <taxon>Planorbidae</taxon>
        <taxon>Biomphalaria</taxon>
    </lineage>
</organism>
<accession>A0A9U8E5L2</accession>
<proteinExistence type="predicted"/>
<gene>
    <name evidence="8" type="primary">LOC106059806</name>
</gene>
<dbReference type="PRINTS" id="PR00237">
    <property type="entry name" value="GPCRRHODOPSN"/>
</dbReference>
<dbReference type="InterPro" id="IPR052954">
    <property type="entry name" value="GPCR-Ligand_Int"/>
</dbReference>
<evidence type="ECO:0000256" key="5">
    <source>
        <dbReference type="SAM" id="Phobius"/>
    </source>
</evidence>
<feature type="transmembrane region" description="Helical" evidence="5">
    <location>
        <begin position="31"/>
        <end position="57"/>
    </location>
</feature>
<dbReference type="SUPFAM" id="SSF81321">
    <property type="entry name" value="Family A G protein-coupled receptor-like"/>
    <property type="match status" value="1"/>
</dbReference>
<keyword evidence="2 5" id="KW-0812">Transmembrane</keyword>
<feature type="transmembrane region" description="Helical" evidence="5">
    <location>
        <begin position="64"/>
        <end position="87"/>
    </location>
</feature>
<keyword evidence="4 5" id="KW-0472">Membrane</keyword>
<reference evidence="8" key="1">
    <citation type="submission" date="2025-08" db="UniProtKB">
        <authorList>
            <consortium name="RefSeq"/>
        </authorList>
    </citation>
    <scope>IDENTIFICATION</scope>
</reference>
<feature type="transmembrane region" description="Helical" evidence="5">
    <location>
        <begin position="203"/>
        <end position="228"/>
    </location>
</feature>
<dbReference type="RefSeq" id="XP_013072938.2">
    <property type="nucleotide sequence ID" value="XM_013217484.2"/>
</dbReference>
<evidence type="ECO:0000259" key="6">
    <source>
        <dbReference type="PROSITE" id="PS50262"/>
    </source>
</evidence>
<dbReference type="GO" id="GO:0016020">
    <property type="term" value="C:membrane"/>
    <property type="evidence" value="ECO:0007669"/>
    <property type="project" value="UniProtKB-SubCell"/>
</dbReference>
<dbReference type="GO" id="GO:0008528">
    <property type="term" value="F:G protein-coupled peptide receptor activity"/>
    <property type="evidence" value="ECO:0007669"/>
    <property type="project" value="InterPro"/>
</dbReference>
<keyword evidence="3 5" id="KW-1133">Transmembrane helix</keyword>
<comment type="subcellular location">
    <subcellularLocation>
        <location evidence="1">Membrane</location>
    </subcellularLocation>
</comment>
<feature type="transmembrane region" description="Helical" evidence="5">
    <location>
        <begin position="297"/>
        <end position="321"/>
    </location>
</feature>
<dbReference type="Pfam" id="PF10324">
    <property type="entry name" value="7TM_GPCR_Srw"/>
    <property type="match status" value="1"/>
</dbReference>
<dbReference type="OrthoDB" id="10319274at2759"/>
<sequence>MSSELSIYYVNVDLNYQTSDFENNSVYLFDLINLSILTTILCLLGIVSNILNLIVFYKQTITTVAISLIALSITDLINVILMEWVSISSYPSLLTLNDLIIFPRDVSYMTGGFPHGCMSRITAWITVYMTAERCLCVALPLRVKFLITPRRTLVAMFFIYAFNLLPLVPLYLSSGLGWKYSTVRNQSLIGRVYTADLSYLENIGYFISTVLMMVAFIAVIFLTVLLTVQLHKMTKWRNKNSAVKDGLKNITAKEKVALRTVLVIACVLVITFIPSFTFCWIFFVVPDFRPDGHLKDAFFVIASFSFVFDSLNASTNTVWYFKMNSNYRKTFHRLFLKSLNQK</sequence>
<protein>
    <submittedName>
        <fullName evidence="8">Thyrotropin-releasing hormone receptor-like</fullName>
    </submittedName>
</protein>
<dbReference type="PANTHER" id="PTHR46641:SF2">
    <property type="entry name" value="FMRFAMIDE RECEPTOR"/>
    <property type="match status" value="1"/>
</dbReference>
<dbReference type="PANTHER" id="PTHR46641">
    <property type="entry name" value="FMRFAMIDE RECEPTOR-RELATED"/>
    <property type="match status" value="1"/>
</dbReference>
<dbReference type="KEGG" id="bgt:106059806"/>
<dbReference type="Proteomes" id="UP001165740">
    <property type="component" value="Chromosome 9"/>
</dbReference>